<comment type="caution">
    <text evidence="1">The sequence shown here is derived from an EMBL/GenBank/DDBJ whole genome shotgun (WGS) entry which is preliminary data.</text>
</comment>
<dbReference type="AlphaFoldDB" id="A0A4Y2MUF1"/>
<accession>A0A4Y2MUF1</accession>
<dbReference type="Proteomes" id="UP000499080">
    <property type="component" value="Unassembled WGS sequence"/>
</dbReference>
<evidence type="ECO:0000313" key="2">
    <source>
        <dbReference type="Proteomes" id="UP000499080"/>
    </source>
</evidence>
<keyword evidence="2" id="KW-1185">Reference proteome</keyword>
<organism evidence="1 2">
    <name type="scientific">Araneus ventricosus</name>
    <name type="common">Orbweaver spider</name>
    <name type="synonym">Epeira ventricosa</name>
    <dbReference type="NCBI Taxonomy" id="182803"/>
    <lineage>
        <taxon>Eukaryota</taxon>
        <taxon>Metazoa</taxon>
        <taxon>Ecdysozoa</taxon>
        <taxon>Arthropoda</taxon>
        <taxon>Chelicerata</taxon>
        <taxon>Arachnida</taxon>
        <taxon>Araneae</taxon>
        <taxon>Araneomorphae</taxon>
        <taxon>Entelegynae</taxon>
        <taxon>Araneoidea</taxon>
        <taxon>Araneidae</taxon>
        <taxon>Araneus</taxon>
    </lineage>
</organism>
<sequence>MRSVLRLRAFSVHSFANTEKLHLVICSMYQKLGSFIHIEESRETKKCAYTCEQNGSRAIRRYYFHGKQTKDLGKGANPLRIIKHRFSITNAERRGSSEAAFEYVLVCMFDLASSKEIRGKRRTTLERVPSIANSFVFAEKPVHTGEPATRERLAGKCMADLSSELSHRGDTVSSRRRGCRISKQALVNPMAQKWWCGSLGPLPMTGRTPLNSMLQHLRAESAQQSPSQLDTWVKVDAADDSRNPKASGLLLMRQAKLISPK</sequence>
<name>A0A4Y2MUF1_ARAVE</name>
<gene>
    <name evidence="1" type="ORF">AVEN_229785_1</name>
</gene>
<dbReference type="EMBL" id="BGPR01007969">
    <property type="protein sequence ID" value="GBN30725.1"/>
    <property type="molecule type" value="Genomic_DNA"/>
</dbReference>
<protein>
    <submittedName>
        <fullName evidence="1">Uncharacterized protein</fullName>
    </submittedName>
</protein>
<evidence type="ECO:0000313" key="1">
    <source>
        <dbReference type="EMBL" id="GBN30725.1"/>
    </source>
</evidence>
<proteinExistence type="predicted"/>
<reference evidence="1 2" key="1">
    <citation type="journal article" date="2019" name="Sci. Rep.">
        <title>Orb-weaving spider Araneus ventricosus genome elucidates the spidroin gene catalogue.</title>
        <authorList>
            <person name="Kono N."/>
            <person name="Nakamura H."/>
            <person name="Ohtoshi R."/>
            <person name="Moran D.A.P."/>
            <person name="Shinohara A."/>
            <person name="Yoshida Y."/>
            <person name="Fujiwara M."/>
            <person name="Mori M."/>
            <person name="Tomita M."/>
            <person name="Arakawa K."/>
        </authorList>
    </citation>
    <scope>NUCLEOTIDE SEQUENCE [LARGE SCALE GENOMIC DNA]</scope>
</reference>